<accession>A0A965ZM55</accession>
<reference evidence="1" key="1">
    <citation type="submission" date="2020-01" db="EMBL/GenBank/DDBJ databases">
        <authorList>
            <person name="Seo Y.L."/>
        </authorList>
    </citation>
    <scope>NUCLEOTIDE SEQUENCE</scope>
    <source>
        <strain evidence="1">R11</strain>
    </source>
</reference>
<protein>
    <submittedName>
        <fullName evidence="1">Uncharacterized protein</fullName>
    </submittedName>
</protein>
<proteinExistence type="predicted"/>
<evidence type="ECO:0000313" key="2">
    <source>
        <dbReference type="Proteomes" id="UP000638732"/>
    </source>
</evidence>
<reference evidence="1" key="2">
    <citation type="submission" date="2020-10" db="EMBL/GenBank/DDBJ databases">
        <title>Mucilaginibacter sp. nov., isolated from soil.</title>
        <authorList>
            <person name="Jeon C.O."/>
        </authorList>
    </citation>
    <scope>NUCLEOTIDE SEQUENCE</scope>
    <source>
        <strain evidence="1">R11</strain>
    </source>
</reference>
<keyword evidence="2" id="KW-1185">Reference proteome</keyword>
<organism evidence="1 2">
    <name type="scientific">Mucilaginibacter agri</name>
    <dbReference type="NCBI Taxonomy" id="2695265"/>
    <lineage>
        <taxon>Bacteria</taxon>
        <taxon>Pseudomonadati</taxon>
        <taxon>Bacteroidota</taxon>
        <taxon>Sphingobacteriia</taxon>
        <taxon>Sphingobacteriales</taxon>
        <taxon>Sphingobacteriaceae</taxon>
        <taxon>Mucilaginibacter</taxon>
    </lineage>
</organism>
<comment type="caution">
    <text evidence="1">The sequence shown here is derived from an EMBL/GenBank/DDBJ whole genome shotgun (WGS) entry which is preliminary data.</text>
</comment>
<evidence type="ECO:0000313" key="1">
    <source>
        <dbReference type="EMBL" id="NCD72152.1"/>
    </source>
</evidence>
<sequence length="87" mass="10032">MVKHLFDTEFNLQDGTLISGPITTEDDSNFLFHNTHSSVDFHFRIRLHNERWQFVDGSDGLSLLDDIIETVGKQIEDHYLGNPSELD</sequence>
<gene>
    <name evidence="1" type="ORF">GSY63_22505</name>
</gene>
<dbReference type="EMBL" id="WWEO01000045">
    <property type="protein sequence ID" value="NCD72152.1"/>
    <property type="molecule type" value="Genomic_DNA"/>
</dbReference>
<dbReference type="Proteomes" id="UP000638732">
    <property type="component" value="Unassembled WGS sequence"/>
</dbReference>
<name>A0A965ZM55_9SPHI</name>
<dbReference type="RefSeq" id="WP_166588111.1">
    <property type="nucleotide sequence ID" value="NZ_WWEO01000045.1"/>
</dbReference>
<dbReference type="AlphaFoldDB" id="A0A965ZM55"/>